<evidence type="ECO:0000313" key="1">
    <source>
        <dbReference type="EMBL" id="MDZ5494708.1"/>
    </source>
</evidence>
<dbReference type="Proteomes" id="UP001290101">
    <property type="component" value="Unassembled WGS sequence"/>
</dbReference>
<gene>
    <name evidence="1" type="ORF">U2F25_35675</name>
</gene>
<comment type="caution">
    <text evidence="1">The sequence shown here is derived from an EMBL/GenBank/DDBJ whole genome shotgun (WGS) entry which is preliminary data.</text>
</comment>
<feature type="non-terminal residue" evidence="1">
    <location>
        <position position="1"/>
    </location>
</feature>
<keyword evidence="2" id="KW-1185">Reference proteome</keyword>
<name>A0ABU5JPZ3_9ACTN</name>
<organism evidence="1 2">
    <name type="scientific">Micromonospora sicca</name>
    <dbReference type="NCBI Taxonomy" id="2202420"/>
    <lineage>
        <taxon>Bacteria</taxon>
        <taxon>Bacillati</taxon>
        <taxon>Actinomycetota</taxon>
        <taxon>Actinomycetes</taxon>
        <taxon>Micromonosporales</taxon>
        <taxon>Micromonosporaceae</taxon>
        <taxon>Micromonospora</taxon>
    </lineage>
</organism>
<proteinExistence type="predicted"/>
<evidence type="ECO:0008006" key="3">
    <source>
        <dbReference type="Google" id="ProtNLM"/>
    </source>
</evidence>
<accession>A0ABU5JPZ3</accession>
<evidence type="ECO:0000313" key="2">
    <source>
        <dbReference type="Proteomes" id="UP001290101"/>
    </source>
</evidence>
<protein>
    <recommendedName>
        <fullName evidence="3">IS607 family transposase</fullName>
    </recommendedName>
</protein>
<dbReference type="Gene3D" id="1.10.287.2170">
    <property type="match status" value="1"/>
</dbReference>
<reference evidence="1 2" key="1">
    <citation type="submission" date="2023-12" db="EMBL/GenBank/DDBJ databases">
        <title>Micromonospora sp. nov., isolated from Atacama Desert.</title>
        <authorList>
            <person name="Carro L."/>
            <person name="Golinska P."/>
            <person name="Klenk H.-P."/>
            <person name="Goodfellow M."/>
        </authorList>
    </citation>
    <scope>NUCLEOTIDE SEQUENCE [LARGE SCALE GENOMIC DNA]</scope>
    <source>
        <strain evidence="1 2">4G53</strain>
    </source>
</reference>
<dbReference type="EMBL" id="JAXOTQ010000124">
    <property type="protein sequence ID" value="MDZ5494708.1"/>
    <property type="molecule type" value="Genomic_DNA"/>
</dbReference>
<sequence>AWLTALLARDGVTVEVLHAKGSAGGVEELLDDFMSLVATFAGRMYGLRSREAKRRLLAAAGKGVG</sequence>